<keyword evidence="1" id="KW-0732">Signal</keyword>
<dbReference type="Proteomes" id="UP000321577">
    <property type="component" value="Unassembled WGS sequence"/>
</dbReference>
<dbReference type="AlphaFoldDB" id="A0A512MBC7"/>
<name>A0A512MBC7_9BACT</name>
<reference evidence="2 3" key="1">
    <citation type="submission" date="2019-07" db="EMBL/GenBank/DDBJ databases">
        <title>Whole genome shotgun sequence of Brevifollis gellanilyticus NBRC 108608.</title>
        <authorList>
            <person name="Hosoyama A."/>
            <person name="Uohara A."/>
            <person name="Ohji S."/>
            <person name="Ichikawa N."/>
        </authorList>
    </citation>
    <scope>NUCLEOTIDE SEQUENCE [LARGE SCALE GENOMIC DNA]</scope>
    <source>
        <strain evidence="2 3">NBRC 108608</strain>
    </source>
</reference>
<proteinExistence type="predicted"/>
<organism evidence="2 3">
    <name type="scientific">Brevifollis gellanilyticus</name>
    <dbReference type="NCBI Taxonomy" id="748831"/>
    <lineage>
        <taxon>Bacteria</taxon>
        <taxon>Pseudomonadati</taxon>
        <taxon>Verrucomicrobiota</taxon>
        <taxon>Verrucomicrobiia</taxon>
        <taxon>Verrucomicrobiales</taxon>
        <taxon>Verrucomicrobiaceae</taxon>
    </lineage>
</organism>
<evidence type="ECO:0000313" key="3">
    <source>
        <dbReference type="Proteomes" id="UP000321577"/>
    </source>
</evidence>
<evidence type="ECO:0000313" key="2">
    <source>
        <dbReference type="EMBL" id="GEP44040.1"/>
    </source>
</evidence>
<sequence length="108" mass="11506">MILKPLLVLLSLTTAALVCAEDSLPPTLMTTRGKLLASEDFAQAPAPFTGKPVGFASGYLGWRYNSSTTGGKSGRWEIANQEFRGMETPGANHPATASYGIQYQDAII</sequence>
<comment type="caution">
    <text evidence="2">The sequence shown here is derived from an EMBL/GenBank/DDBJ whole genome shotgun (WGS) entry which is preliminary data.</text>
</comment>
<protein>
    <submittedName>
        <fullName evidence="2">Uncharacterized protein</fullName>
    </submittedName>
</protein>
<feature type="signal peptide" evidence="1">
    <location>
        <begin position="1"/>
        <end position="20"/>
    </location>
</feature>
<evidence type="ECO:0000256" key="1">
    <source>
        <dbReference type="SAM" id="SignalP"/>
    </source>
</evidence>
<dbReference type="EMBL" id="BKAG01000024">
    <property type="protein sequence ID" value="GEP44040.1"/>
    <property type="molecule type" value="Genomic_DNA"/>
</dbReference>
<accession>A0A512MBC7</accession>
<feature type="chain" id="PRO_5021778559" evidence="1">
    <location>
        <begin position="21"/>
        <end position="108"/>
    </location>
</feature>
<dbReference type="RefSeq" id="WP_146851594.1">
    <property type="nucleotide sequence ID" value="NZ_BKAG01000024.1"/>
</dbReference>
<keyword evidence="3" id="KW-1185">Reference proteome</keyword>
<gene>
    <name evidence="2" type="ORF">BGE01nite_33310</name>
</gene>